<evidence type="ECO:0000313" key="1">
    <source>
        <dbReference type="EMBL" id="ATQ77333.1"/>
    </source>
</evidence>
<dbReference type="Proteomes" id="UP000229897">
    <property type="component" value="Chromosome"/>
</dbReference>
<dbReference type="EMBL" id="CP024608">
    <property type="protein sequence ID" value="ATQ77333.1"/>
    <property type="molecule type" value="Genomic_DNA"/>
</dbReference>
<proteinExistence type="predicted"/>
<name>A0A2D2DQV7_9BURK</name>
<gene>
    <name evidence="1" type="ORF">CR152_24545</name>
</gene>
<reference evidence="1" key="1">
    <citation type="submission" date="2017-10" db="EMBL/GenBank/DDBJ databases">
        <title>Massilia psychrophilum sp. nov., a novel purple-pigmented bacterium isolated from Tianshan glacier, Xinjiang Municipality, China.</title>
        <authorList>
            <person name="Wang H."/>
        </authorList>
    </citation>
    <scope>NUCLEOTIDE SEQUENCE [LARGE SCALE GENOMIC DNA]</scope>
    <source>
        <strain evidence="1">B2</strain>
    </source>
</reference>
<evidence type="ECO:0000313" key="2">
    <source>
        <dbReference type="Proteomes" id="UP000229897"/>
    </source>
</evidence>
<protein>
    <submittedName>
        <fullName evidence="1">Uncharacterized protein</fullName>
    </submittedName>
</protein>
<accession>A0A2D2DQV7</accession>
<dbReference type="AlphaFoldDB" id="A0A2D2DQV7"/>
<keyword evidence="2" id="KW-1185">Reference proteome</keyword>
<dbReference type="KEGG" id="mass:CR152_24545"/>
<sequence length="69" mass="7905">MIEYAMDDDFPTVNTDIVGWIGEHEVEIRDTDVSFGIKLEPPPQPLLYRPRFGTPFMVQKSVAAELQPR</sequence>
<organism evidence="1 2">
    <name type="scientific">Massilia violaceinigra</name>
    <dbReference type="NCBI Taxonomy" id="2045208"/>
    <lineage>
        <taxon>Bacteria</taxon>
        <taxon>Pseudomonadati</taxon>
        <taxon>Pseudomonadota</taxon>
        <taxon>Betaproteobacteria</taxon>
        <taxon>Burkholderiales</taxon>
        <taxon>Oxalobacteraceae</taxon>
        <taxon>Telluria group</taxon>
        <taxon>Massilia</taxon>
    </lineage>
</organism>